<dbReference type="PANTHER" id="PTHR30487:SF0">
    <property type="entry name" value="PREPILIN LEADER PEPTIDASE_N-METHYLTRANSFERASE-RELATED"/>
    <property type="match status" value="1"/>
</dbReference>
<reference evidence="5" key="1">
    <citation type="submission" date="2017-09" db="EMBL/GenBank/DDBJ databases">
        <title>Depth-based differentiation of microbial function through sediment-hosted aquifers and enrichment of novel symbionts in the deep terrestrial subsurface.</title>
        <authorList>
            <person name="Probst A.J."/>
            <person name="Ladd B."/>
            <person name="Jarett J.K."/>
            <person name="Geller-Mcgrath D.E."/>
            <person name="Sieber C.M.K."/>
            <person name="Emerson J.B."/>
            <person name="Anantharaman K."/>
            <person name="Thomas B.C."/>
            <person name="Malmstrom R."/>
            <person name="Stieglmeier M."/>
            <person name="Klingl A."/>
            <person name="Woyke T."/>
            <person name="Ryan C.M."/>
            <person name="Banfield J.F."/>
        </authorList>
    </citation>
    <scope>NUCLEOTIDE SEQUENCE [LARGE SCALE GENOMIC DNA]</scope>
</reference>
<dbReference type="Pfam" id="PF01478">
    <property type="entry name" value="Peptidase_A24"/>
    <property type="match status" value="1"/>
</dbReference>
<organism evidence="4 5">
    <name type="scientific">Candidatus Portnoybacteria bacterium CG10_big_fil_rev_8_21_14_0_10_40_22</name>
    <dbReference type="NCBI Taxonomy" id="1974814"/>
    <lineage>
        <taxon>Bacteria</taxon>
        <taxon>Candidatus Portnoyibacteriota</taxon>
    </lineage>
</organism>
<dbReference type="InterPro" id="IPR050882">
    <property type="entry name" value="Prepilin_peptidase/N-MTase"/>
</dbReference>
<dbReference type="EMBL" id="PFDY01000034">
    <property type="protein sequence ID" value="PJE58893.1"/>
    <property type="molecule type" value="Genomic_DNA"/>
</dbReference>
<evidence type="ECO:0000313" key="5">
    <source>
        <dbReference type="Proteomes" id="UP000231347"/>
    </source>
</evidence>
<keyword evidence="2" id="KW-1133">Transmembrane helix</keyword>
<dbReference type="AlphaFoldDB" id="A0A2M8KG86"/>
<dbReference type="Gene3D" id="1.20.120.1220">
    <property type="match status" value="1"/>
</dbReference>
<evidence type="ECO:0000256" key="2">
    <source>
        <dbReference type="SAM" id="Phobius"/>
    </source>
</evidence>
<feature type="transmembrane region" description="Helical" evidence="2">
    <location>
        <begin position="78"/>
        <end position="98"/>
    </location>
</feature>
<protein>
    <recommendedName>
        <fullName evidence="3">Prepilin type IV endopeptidase peptidase domain-containing protein</fullName>
    </recommendedName>
</protein>
<dbReference type="GO" id="GO:0005886">
    <property type="term" value="C:plasma membrane"/>
    <property type="evidence" value="ECO:0007669"/>
    <property type="project" value="TreeGrafter"/>
</dbReference>
<sequence>MDFGSATEMTTLIIQYGLLLAVGSLLIIIFVYDLKHYLIPDKIIFPAIAIAFLYRISLQSTVYGLRPSVGAKLLTLTTFYPLFAAFGAATFFLLLVLITRGKGMGIGDIKLAFLMGLLLSWPQITTALFIAFLSGGLIGLALILTRKKKLKSMVPFGPFLASGTIIALFWGEKIINWYWKILL</sequence>
<dbReference type="PANTHER" id="PTHR30487">
    <property type="entry name" value="TYPE 4 PREPILIN-LIKE PROTEINS LEADER PEPTIDE-PROCESSING ENZYME"/>
    <property type="match status" value="1"/>
</dbReference>
<gene>
    <name evidence="4" type="ORF">COU83_01440</name>
</gene>
<evidence type="ECO:0000256" key="1">
    <source>
        <dbReference type="ARBA" id="ARBA00005801"/>
    </source>
</evidence>
<keyword evidence="2" id="KW-0812">Transmembrane</keyword>
<dbReference type="GO" id="GO:0006465">
    <property type="term" value="P:signal peptide processing"/>
    <property type="evidence" value="ECO:0007669"/>
    <property type="project" value="TreeGrafter"/>
</dbReference>
<proteinExistence type="inferred from homology"/>
<feature type="transmembrane region" description="Helical" evidence="2">
    <location>
        <begin position="156"/>
        <end position="179"/>
    </location>
</feature>
<comment type="similarity">
    <text evidence="1">Belongs to the peptidase A24 family.</text>
</comment>
<keyword evidence="2" id="KW-0472">Membrane</keyword>
<dbReference type="InterPro" id="IPR000045">
    <property type="entry name" value="Prepilin_IV_endopep_pep"/>
</dbReference>
<feature type="transmembrane region" description="Helical" evidence="2">
    <location>
        <begin position="127"/>
        <end position="144"/>
    </location>
</feature>
<dbReference type="Proteomes" id="UP000231347">
    <property type="component" value="Unassembled WGS sequence"/>
</dbReference>
<evidence type="ECO:0000259" key="3">
    <source>
        <dbReference type="Pfam" id="PF01478"/>
    </source>
</evidence>
<accession>A0A2M8KG86</accession>
<feature type="transmembrane region" description="Helical" evidence="2">
    <location>
        <begin position="12"/>
        <end position="32"/>
    </location>
</feature>
<feature type="transmembrane region" description="Helical" evidence="2">
    <location>
        <begin position="44"/>
        <end position="66"/>
    </location>
</feature>
<evidence type="ECO:0000313" key="4">
    <source>
        <dbReference type="EMBL" id="PJE58893.1"/>
    </source>
</evidence>
<feature type="domain" description="Prepilin type IV endopeptidase peptidase" evidence="3">
    <location>
        <begin position="22"/>
        <end position="140"/>
    </location>
</feature>
<dbReference type="GO" id="GO:0004190">
    <property type="term" value="F:aspartic-type endopeptidase activity"/>
    <property type="evidence" value="ECO:0007669"/>
    <property type="project" value="InterPro"/>
</dbReference>
<name>A0A2M8KG86_9BACT</name>
<comment type="caution">
    <text evidence="4">The sequence shown here is derived from an EMBL/GenBank/DDBJ whole genome shotgun (WGS) entry which is preliminary data.</text>
</comment>